<keyword evidence="2" id="KW-0472">Membrane</keyword>
<gene>
    <name evidence="3" type="ORF">LK10_05985</name>
</gene>
<evidence type="ECO:0000256" key="2">
    <source>
        <dbReference type="SAM" id="Phobius"/>
    </source>
</evidence>
<organism evidence="3 4">
    <name type="scientific">Sinomonas humi</name>
    <dbReference type="NCBI Taxonomy" id="1338436"/>
    <lineage>
        <taxon>Bacteria</taxon>
        <taxon>Bacillati</taxon>
        <taxon>Actinomycetota</taxon>
        <taxon>Actinomycetes</taxon>
        <taxon>Micrococcales</taxon>
        <taxon>Micrococcaceae</taxon>
        <taxon>Sinomonas</taxon>
    </lineage>
</organism>
<dbReference type="AlphaFoldDB" id="A0A0B2AQN7"/>
<comment type="caution">
    <text evidence="3">The sequence shown here is derived from an EMBL/GenBank/DDBJ whole genome shotgun (WGS) entry which is preliminary data.</text>
</comment>
<dbReference type="STRING" id="1338436.LK10_05985"/>
<dbReference type="Proteomes" id="UP000030982">
    <property type="component" value="Unassembled WGS sequence"/>
</dbReference>
<feature type="region of interest" description="Disordered" evidence="1">
    <location>
        <begin position="15"/>
        <end position="43"/>
    </location>
</feature>
<sequence>MRALGRQGIARETLAEWTMGGPGEGPRRDSRERTALGEPTGGRVQLRHDLGGHEVDIFRSWPLMGDRFRRVQDAHWRKLPYWVFIPVGLGLGLAVVLVWFHPRDSPAWGVGGSLGCQVLSLALTAVFWGRRQAQLARDPLGAESPTFA</sequence>
<dbReference type="EMBL" id="JTDL01000080">
    <property type="protein sequence ID" value="KHL04299.1"/>
    <property type="molecule type" value="Genomic_DNA"/>
</dbReference>
<evidence type="ECO:0000313" key="4">
    <source>
        <dbReference type="Proteomes" id="UP000030982"/>
    </source>
</evidence>
<evidence type="ECO:0000313" key="3">
    <source>
        <dbReference type="EMBL" id="KHL04299.1"/>
    </source>
</evidence>
<keyword evidence="4" id="KW-1185">Reference proteome</keyword>
<feature type="transmembrane region" description="Helical" evidence="2">
    <location>
        <begin position="79"/>
        <end position="101"/>
    </location>
</feature>
<proteinExistence type="predicted"/>
<protein>
    <submittedName>
        <fullName evidence="3">Uncharacterized protein</fullName>
    </submittedName>
</protein>
<feature type="transmembrane region" description="Helical" evidence="2">
    <location>
        <begin position="107"/>
        <end position="128"/>
    </location>
</feature>
<reference evidence="3 4" key="1">
    <citation type="submission" date="2014-09" db="EMBL/GenBank/DDBJ databases">
        <title>Genome sequence of Sinomonas sp. MUSC 117.</title>
        <authorList>
            <person name="Lee L.-H."/>
        </authorList>
    </citation>
    <scope>NUCLEOTIDE SEQUENCE [LARGE SCALE GENOMIC DNA]</scope>
    <source>
        <strain evidence="3 4">MUSC 117</strain>
    </source>
</reference>
<keyword evidence="2" id="KW-0812">Transmembrane</keyword>
<accession>A0A0B2AQN7</accession>
<keyword evidence="2" id="KW-1133">Transmembrane helix</keyword>
<evidence type="ECO:0000256" key="1">
    <source>
        <dbReference type="SAM" id="MobiDB-lite"/>
    </source>
</evidence>
<feature type="compositionally biased region" description="Basic and acidic residues" evidence="1">
    <location>
        <begin position="25"/>
        <end position="35"/>
    </location>
</feature>
<name>A0A0B2AQN7_9MICC</name>